<feature type="transmembrane region" description="Helical" evidence="2">
    <location>
        <begin position="103"/>
        <end position="123"/>
    </location>
</feature>
<dbReference type="SMART" id="SM00740">
    <property type="entry name" value="PASTA"/>
    <property type="match status" value="3"/>
</dbReference>
<reference evidence="4 5" key="1">
    <citation type="submission" date="2017-05" db="EMBL/GenBank/DDBJ databases">
        <title>Vagococcus spp. assemblies.</title>
        <authorList>
            <person name="Gulvik C.A."/>
        </authorList>
    </citation>
    <scope>NUCLEOTIDE SEQUENCE [LARGE SCALE GENOMIC DNA]</scope>
    <source>
        <strain evidence="4 5">LMG 24798</strain>
    </source>
</reference>
<feature type="domain" description="PASTA" evidence="3">
    <location>
        <begin position="335"/>
        <end position="399"/>
    </location>
</feature>
<evidence type="ECO:0000256" key="2">
    <source>
        <dbReference type="SAM" id="Phobius"/>
    </source>
</evidence>
<dbReference type="InterPro" id="IPR005543">
    <property type="entry name" value="PASTA_dom"/>
</dbReference>
<feature type="region of interest" description="Disordered" evidence="1">
    <location>
        <begin position="1"/>
        <end position="66"/>
    </location>
</feature>
<dbReference type="PROSITE" id="PS51178">
    <property type="entry name" value="PASTA"/>
    <property type="match status" value="2"/>
</dbReference>
<dbReference type="RefSeq" id="WP_126813168.1">
    <property type="nucleotide sequence ID" value="NZ_NGKC01000004.1"/>
</dbReference>
<dbReference type="AlphaFoldDB" id="A0A430AY62"/>
<sequence length="490" mass="54369">MSDFLSNFDKKNYKETVEKKKKPSSETAEKAPDNNPSIAAKAQSTHCREAANKQPAAEALETELPDDIGEAAANQHASNETDSREEVIEIDPDYQKKKRKKQLLITAGIAFGLIVVYAVYFAATRVDMPDFVKKQASEARQWAAANSMTLDIKQAYSVKGEVNDVLKQSVPAGKKVKKGTTITFTISNGADPDEQLPLPDFSKMTQSQAEDWIAKHKAENLTLIGEYNDQIEKGKFIRLDIANKEVSAEKYRRQDNANLYYSKGKEVFEKNISVPDFVEKAKTEVETWAKKNEIEMTYEEQDSDKVEAGMILAQGIKKDEKIAKRDKMTVTVSLGKAVIVPNFAEMNSADAATAVEGLTVHVKNVFSDSVAYGQLISQSVEAGKKLTDKDNKLVKVVYSEGQPYIRSYIGQLEGDIPKLIYDNFNSKGANVTFSVYYVDSSQERGAIVNMSVYNQYIYLDTHITFAISNGSHAGLPSGNTSSSQETDFQQ</sequence>
<keyword evidence="2" id="KW-1133">Transmembrane helix</keyword>
<evidence type="ECO:0000313" key="4">
    <source>
        <dbReference type="EMBL" id="RSU12975.1"/>
    </source>
</evidence>
<evidence type="ECO:0000313" key="5">
    <source>
        <dbReference type="Proteomes" id="UP000286773"/>
    </source>
</evidence>
<comment type="caution">
    <text evidence="4">The sequence shown here is derived from an EMBL/GenBank/DDBJ whole genome shotgun (WGS) entry which is preliminary data.</text>
</comment>
<feature type="domain" description="PASTA" evidence="3">
    <location>
        <begin position="122"/>
        <end position="188"/>
    </location>
</feature>
<dbReference type="OrthoDB" id="1641593at2"/>
<name>A0A430AY62_9ENTE</name>
<evidence type="ECO:0000256" key="1">
    <source>
        <dbReference type="SAM" id="MobiDB-lite"/>
    </source>
</evidence>
<evidence type="ECO:0000259" key="3">
    <source>
        <dbReference type="PROSITE" id="PS51178"/>
    </source>
</evidence>
<keyword evidence="2" id="KW-0472">Membrane</keyword>
<keyword evidence="2" id="KW-0812">Transmembrane</keyword>
<keyword evidence="5" id="KW-1185">Reference proteome</keyword>
<proteinExistence type="predicted"/>
<feature type="compositionally biased region" description="Basic and acidic residues" evidence="1">
    <location>
        <begin position="8"/>
        <end position="32"/>
    </location>
</feature>
<dbReference type="Gene3D" id="3.30.10.20">
    <property type="match status" value="3"/>
</dbReference>
<dbReference type="CDD" id="cd06577">
    <property type="entry name" value="PASTA_pknB"/>
    <property type="match status" value="3"/>
</dbReference>
<dbReference type="Proteomes" id="UP000286773">
    <property type="component" value="Unassembled WGS sequence"/>
</dbReference>
<dbReference type="Pfam" id="PF03793">
    <property type="entry name" value="PASTA"/>
    <property type="match status" value="3"/>
</dbReference>
<accession>A0A430AY62</accession>
<gene>
    <name evidence="4" type="ORF">CBF27_05410</name>
</gene>
<dbReference type="EMBL" id="NGKC01000004">
    <property type="protein sequence ID" value="RSU12975.1"/>
    <property type="molecule type" value="Genomic_DNA"/>
</dbReference>
<feature type="compositionally biased region" description="Polar residues" evidence="1">
    <location>
        <begin position="34"/>
        <end position="45"/>
    </location>
</feature>
<organism evidence="4 5">
    <name type="scientific">Vagococcus acidifermentans</name>
    <dbReference type="NCBI Taxonomy" id="564710"/>
    <lineage>
        <taxon>Bacteria</taxon>
        <taxon>Bacillati</taxon>
        <taxon>Bacillota</taxon>
        <taxon>Bacilli</taxon>
        <taxon>Lactobacillales</taxon>
        <taxon>Enterococcaceae</taxon>
        <taxon>Vagococcus</taxon>
    </lineage>
</organism>
<protein>
    <recommendedName>
        <fullName evidence="3">PASTA domain-containing protein</fullName>
    </recommendedName>
</protein>